<proteinExistence type="predicted"/>
<sequence length="60" mass="6956">MLNSNKILIIQFLGINYVNNAPNCQFLSIISLLSFIVFSKKNLSHSFNMRDQLIWILPVM</sequence>
<name>A0A3M7PNK0_BRAPC</name>
<evidence type="ECO:0000313" key="2">
    <source>
        <dbReference type="Proteomes" id="UP000276133"/>
    </source>
</evidence>
<keyword evidence="2" id="KW-1185">Reference proteome</keyword>
<evidence type="ECO:0000313" key="1">
    <source>
        <dbReference type="EMBL" id="RNA00630.1"/>
    </source>
</evidence>
<organism evidence="1 2">
    <name type="scientific">Brachionus plicatilis</name>
    <name type="common">Marine rotifer</name>
    <name type="synonym">Brachionus muelleri</name>
    <dbReference type="NCBI Taxonomy" id="10195"/>
    <lineage>
        <taxon>Eukaryota</taxon>
        <taxon>Metazoa</taxon>
        <taxon>Spiralia</taxon>
        <taxon>Gnathifera</taxon>
        <taxon>Rotifera</taxon>
        <taxon>Eurotatoria</taxon>
        <taxon>Monogononta</taxon>
        <taxon>Pseudotrocha</taxon>
        <taxon>Ploima</taxon>
        <taxon>Brachionidae</taxon>
        <taxon>Brachionus</taxon>
    </lineage>
</organism>
<reference evidence="1 2" key="1">
    <citation type="journal article" date="2018" name="Sci. Rep.">
        <title>Genomic signatures of local adaptation to the degree of environmental predictability in rotifers.</title>
        <authorList>
            <person name="Franch-Gras L."/>
            <person name="Hahn C."/>
            <person name="Garcia-Roger E.M."/>
            <person name="Carmona M.J."/>
            <person name="Serra M."/>
            <person name="Gomez A."/>
        </authorList>
    </citation>
    <scope>NUCLEOTIDE SEQUENCE [LARGE SCALE GENOMIC DNA]</scope>
    <source>
        <strain evidence="1">HYR1</strain>
    </source>
</reference>
<comment type="caution">
    <text evidence="1">The sequence shown here is derived from an EMBL/GenBank/DDBJ whole genome shotgun (WGS) entry which is preliminary data.</text>
</comment>
<dbReference type="Proteomes" id="UP000276133">
    <property type="component" value="Unassembled WGS sequence"/>
</dbReference>
<dbReference type="EMBL" id="REGN01009671">
    <property type="protein sequence ID" value="RNA00630.1"/>
    <property type="molecule type" value="Genomic_DNA"/>
</dbReference>
<accession>A0A3M7PNK0</accession>
<dbReference type="AlphaFoldDB" id="A0A3M7PNK0"/>
<gene>
    <name evidence="1" type="ORF">BpHYR1_046134</name>
</gene>
<protein>
    <submittedName>
        <fullName evidence="1">Uncharacterized protein</fullName>
    </submittedName>
</protein>